<evidence type="ECO:0000256" key="8">
    <source>
        <dbReference type="ARBA" id="ARBA00023212"/>
    </source>
</evidence>
<dbReference type="InterPro" id="IPR036961">
    <property type="entry name" value="Kinesin_motor_dom_sf"/>
</dbReference>
<comment type="caution">
    <text evidence="12">The sequence shown here is derived from an EMBL/GenBank/DDBJ whole genome shotgun (WGS) entry which is preliminary data.</text>
</comment>
<dbReference type="SUPFAM" id="SSF52540">
    <property type="entry name" value="P-loop containing nucleoside triphosphate hydrolases"/>
    <property type="match status" value="1"/>
</dbReference>
<dbReference type="Pfam" id="PF00225">
    <property type="entry name" value="Kinesin"/>
    <property type="match status" value="1"/>
</dbReference>
<dbReference type="PANTHER" id="PTHR47970">
    <property type="entry name" value="KINESIN-LIKE PROTEIN KIF11"/>
    <property type="match status" value="1"/>
</dbReference>
<sequence length="570" mass="65309">MCETSAPKLSMDENPSFLRARDPSIISWNMYRNGLKNARHNLANDFSDVTFISGSDTQKQDNYLEVFLRIRGDVPLNNLYTVENNMLYCVLPEGSQAARNNRDKAQLVKKFEFSHIFDVHTKQNNIFDLVIKERILSFINGHNSTIMVYGVSGSGKTYTMVGTAEEPGIIPRAIDYFFRTIKIKSNKLPCFKPLPNGKVIPLGSQDRLAEVAYLYSLLEQTNGLYNAGIFREMERRLSLNEVAIVDQLSPITEIWVGFVEIYNERIYDLLEPIESNNEQRTQLSIGGATNKYIRNQKYVYVRTALEAYQVLQFGIQRLSYAATAINQHSSRAHSIFSVRLITGYNSENCKISIFNFCDLAGSERMNKTFNRGDRLKESTKINTSLLVLNRCINCIREKQQNKKNSSMAPFRDSKLTQLFQEALEGKENIIMMVNINPSPNMFDDTLGALQFSAIAQQIVCKDMSIMEDRNNGPNQLSTSDSQDDIHKLREELELQKLYFAEFQEKAELALTMETNHIKKNLNEVIHIKDLAIERLENKVKELENIIRKMKMENSNNSIVEISSSEDDDSY</sequence>
<comment type="similarity">
    <text evidence="9">Belongs to the TRAFAC class myosin-kinesin ATPase superfamily. Kinesin family.</text>
</comment>
<comment type="subcellular location">
    <subcellularLocation>
        <location evidence="1">Cytoplasm</location>
        <location evidence="1">Cytoskeleton</location>
        <location evidence="1">Spindle</location>
    </subcellularLocation>
</comment>
<dbReference type="GO" id="GO:0005524">
    <property type="term" value="F:ATP binding"/>
    <property type="evidence" value="ECO:0007669"/>
    <property type="project" value="UniProtKB-UniRule"/>
</dbReference>
<gene>
    <name evidence="12" type="ORF">ABEB36_013143</name>
</gene>
<keyword evidence="13" id="KW-1185">Reference proteome</keyword>
<evidence type="ECO:0000313" key="12">
    <source>
        <dbReference type="EMBL" id="KAL1490454.1"/>
    </source>
</evidence>
<keyword evidence="8" id="KW-0206">Cytoskeleton</keyword>
<dbReference type="GO" id="GO:0005819">
    <property type="term" value="C:spindle"/>
    <property type="evidence" value="ECO:0007669"/>
    <property type="project" value="UniProtKB-SubCell"/>
</dbReference>
<feature type="coiled-coil region" evidence="10">
    <location>
        <begin position="518"/>
        <end position="555"/>
    </location>
</feature>
<evidence type="ECO:0000256" key="3">
    <source>
        <dbReference type="ARBA" id="ARBA00022553"/>
    </source>
</evidence>
<dbReference type="GO" id="GO:0003774">
    <property type="term" value="F:cytoskeletal motor activity"/>
    <property type="evidence" value="ECO:0007669"/>
    <property type="project" value="UniProtKB-UniRule"/>
</dbReference>
<keyword evidence="3" id="KW-0597">Phosphoprotein</keyword>
<evidence type="ECO:0000256" key="10">
    <source>
        <dbReference type="SAM" id="Coils"/>
    </source>
</evidence>
<dbReference type="InterPro" id="IPR047149">
    <property type="entry name" value="KIF11-like"/>
</dbReference>
<keyword evidence="7 9" id="KW-0505">Motor protein</keyword>
<evidence type="ECO:0000313" key="13">
    <source>
        <dbReference type="Proteomes" id="UP001566132"/>
    </source>
</evidence>
<dbReference type="PROSITE" id="PS50067">
    <property type="entry name" value="KINESIN_MOTOR_2"/>
    <property type="match status" value="1"/>
</dbReference>
<dbReference type="PANTHER" id="PTHR47970:SF29">
    <property type="entry name" value="KINESIN FAMILY MEMBER 20B"/>
    <property type="match status" value="1"/>
</dbReference>
<evidence type="ECO:0000256" key="6">
    <source>
        <dbReference type="ARBA" id="ARBA00023054"/>
    </source>
</evidence>
<dbReference type="SMART" id="SM00129">
    <property type="entry name" value="KISc"/>
    <property type="match status" value="1"/>
</dbReference>
<keyword evidence="4 9" id="KW-0547">Nucleotide-binding</keyword>
<name>A0ABD1E775_HYPHA</name>
<dbReference type="InterPro" id="IPR027417">
    <property type="entry name" value="P-loop_NTPase"/>
</dbReference>
<dbReference type="EMBL" id="JBDJPC010000010">
    <property type="protein sequence ID" value="KAL1490454.1"/>
    <property type="molecule type" value="Genomic_DNA"/>
</dbReference>
<organism evidence="12 13">
    <name type="scientific">Hypothenemus hampei</name>
    <name type="common">Coffee berry borer</name>
    <dbReference type="NCBI Taxonomy" id="57062"/>
    <lineage>
        <taxon>Eukaryota</taxon>
        <taxon>Metazoa</taxon>
        <taxon>Ecdysozoa</taxon>
        <taxon>Arthropoda</taxon>
        <taxon>Hexapoda</taxon>
        <taxon>Insecta</taxon>
        <taxon>Pterygota</taxon>
        <taxon>Neoptera</taxon>
        <taxon>Endopterygota</taxon>
        <taxon>Coleoptera</taxon>
        <taxon>Polyphaga</taxon>
        <taxon>Cucujiformia</taxon>
        <taxon>Curculionidae</taxon>
        <taxon>Scolytinae</taxon>
        <taxon>Hypothenemus</taxon>
    </lineage>
</organism>
<feature type="domain" description="Kinesin motor" evidence="11">
    <location>
        <begin position="63"/>
        <end position="458"/>
    </location>
</feature>
<evidence type="ECO:0000256" key="2">
    <source>
        <dbReference type="ARBA" id="ARBA00022490"/>
    </source>
</evidence>
<evidence type="ECO:0000259" key="11">
    <source>
        <dbReference type="PROSITE" id="PS50067"/>
    </source>
</evidence>
<dbReference type="Proteomes" id="UP001566132">
    <property type="component" value="Unassembled WGS sequence"/>
</dbReference>
<reference evidence="12 13" key="1">
    <citation type="submission" date="2024-05" db="EMBL/GenBank/DDBJ databases">
        <title>Genetic variation in Jamaican populations of the coffee berry borer (Hypothenemus hampei).</title>
        <authorList>
            <person name="Errbii M."/>
            <person name="Myrie A."/>
        </authorList>
    </citation>
    <scope>NUCLEOTIDE SEQUENCE [LARGE SCALE GENOMIC DNA]</scope>
    <source>
        <strain evidence="12">JA-Hopewell-2020-01-JO</strain>
        <tissue evidence="12">Whole body</tissue>
    </source>
</reference>
<accession>A0ABD1E775</accession>
<dbReference type="PRINTS" id="PR00380">
    <property type="entry name" value="KINESINHEAVY"/>
</dbReference>
<keyword evidence="2" id="KW-0963">Cytoplasm</keyword>
<keyword evidence="6 10" id="KW-0175">Coiled coil</keyword>
<dbReference type="AlphaFoldDB" id="A0ABD1E775"/>
<evidence type="ECO:0000256" key="7">
    <source>
        <dbReference type="ARBA" id="ARBA00023175"/>
    </source>
</evidence>
<evidence type="ECO:0000256" key="1">
    <source>
        <dbReference type="ARBA" id="ARBA00004186"/>
    </source>
</evidence>
<proteinExistence type="inferred from homology"/>
<dbReference type="Gene3D" id="3.40.850.10">
    <property type="entry name" value="Kinesin motor domain"/>
    <property type="match status" value="1"/>
</dbReference>
<evidence type="ECO:0000256" key="4">
    <source>
        <dbReference type="ARBA" id="ARBA00022741"/>
    </source>
</evidence>
<evidence type="ECO:0000256" key="5">
    <source>
        <dbReference type="ARBA" id="ARBA00022840"/>
    </source>
</evidence>
<protein>
    <recommendedName>
        <fullName evidence="11">Kinesin motor domain-containing protein</fullName>
    </recommendedName>
</protein>
<dbReference type="InterPro" id="IPR001752">
    <property type="entry name" value="Kinesin_motor_dom"/>
</dbReference>
<feature type="binding site" evidence="9">
    <location>
        <begin position="150"/>
        <end position="157"/>
    </location>
    <ligand>
        <name>ATP</name>
        <dbReference type="ChEBI" id="CHEBI:30616"/>
    </ligand>
</feature>
<evidence type="ECO:0000256" key="9">
    <source>
        <dbReference type="PROSITE-ProRule" id="PRU00283"/>
    </source>
</evidence>
<keyword evidence="5 9" id="KW-0067">ATP-binding</keyword>